<evidence type="ECO:0000313" key="2">
    <source>
        <dbReference type="Proteomes" id="UP000198697"/>
    </source>
</evidence>
<accession>A0A1I0E3U9</accession>
<evidence type="ECO:0000313" key="1">
    <source>
        <dbReference type="EMBL" id="SET39783.1"/>
    </source>
</evidence>
<organism evidence="1 2">
    <name type="scientific">Hymenobacter actinosclerus</name>
    <dbReference type="NCBI Taxonomy" id="82805"/>
    <lineage>
        <taxon>Bacteria</taxon>
        <taxon>Pseudomonadati</taxon>
        <taxon>Bacteroidota</taxon>
        <taxon>Cytophagia</taxon>
        <taxon>Cytophagales</taxon>
        <taxon>Hymenobacteraceae</taxon>
        <taxon>Hymenobacter</taxon>
    </lineage>
</organism>
<reference evidence="2" key="1">
    <citation type="submission" date="2016-10" db="EMBL/GenBank/DDBJ databases">
        <authorList>
            <person name="Varghese N."/>
            <person name="Submissions S."/>
        </authorList>
    </citation>
    <scope>NUCLEOTIDE SEQUENCE [LARGE SCALE GENOMIC DNA]</scope>
    <source>
        <strain evidence="2">DSM 15310</strain>
    </source>
</reference>
<gene>
    <name evidence="1" type="ORF">SAMN04487998_1686</name>
</gene>
<dbReference type="Proteomes" id="UP000198697">
    <property type="component" value="Unassembled WGS sequence"/>
</dbReference>
<sequence length="141" mass="14994">MPMSPDYSLLTTWAECDAATADVNFELKTYSYRDTGLDLADERADRSQASGAAALAKKDGEILTAQGQAALPGLTPQQQQDALDNLELLQAQRKKIMRSNRSTAGTDRFLKTVDAAQVQGQVDVLTAALAGIAAHRATLGA</sequence>
<dbReference type="STRING" id="82805.SAMN04487998_1686"/>
<protein>
    <submittedName>
        <fullName evidence="1">Uncharacterized protein</fullName>
    </submittedName>
</protein>
<dbReference type="AlphaFoldDB" id="A0A1I0E3U9"/>
<dbReference type="EMBL" id="FOHS01000002">
    <property type="protein sequence ID" value="SET39783.1"/>
    <property type="molecule type" value="Genomic_DNA"/>
</dbReference>
<proteinExistence type="predicted"/>
<name>A0A1I0E3U9_9BACT</name>
<keyword evidence="2" id="KW-1185">Reference proteome</keyword>